<dbReference type="Proteomes" id="UP000662637">
    <property type="component" value="Unassembled WGS sequence"/>
</dbReference>
<proteinExistence type="predicted"/>
<dbReference type="AlphaFoldDB" id="A0A5E4AFI6"/>
<reference evidence="2" key="2">
    <citation type="submission" date="2020-08" db="EMBL/GenBank/DDBJ databases">
        <authorList>
            <person name="Shumante A."/>
            <person name="Zimin A.V."/>
            <person name="Puiu D."/>
            <person name="Salzberg S.L."/>
        </authorList>
    </citation>
    <scope>NUCLEOTIDE SEQUENCE</scope>
    <source>
        <strain evidence="2">WC2-LM</strain>
        <tissue evidence="2">Liver</tissue>
    </source>
</reference>
<accession>A0A5E4AFI6</accession>
<feature type="compositionally biased region" description="Low complexity" evidence="1">
    <location>
        <begin position="108"/>
        <end position="127"/>
    </location>
</feature>
<dbReference type="Proteomes" id="UP000335636">
    <property type="component" value="Unassembled WGS sequence"/>
</dbReference>
<gene>
    <name evidence="2" type="ORF">GHT09_017918</name>
    <name evidence="3" type="ORF">MONAX_5E021125</name>
</gene>
<name>A0A5E4AFI6_MARMO</name>
<feature type="compositionally biased region" description="Low complexity" evidence="1">
    <location>
        <begin position="19"/>
        <end position="35"/>
    </location>
</feature>
<feature type="region of interest" description="Disordered" evidence="1">
    <location>
        <begin position="1"/>
        <end position="127"/>
    </location>
</feature>
<protein>
    <submittedName>
        <fullName evidence="3">Uncharacterized protein</fullName>
    </submittedName>
</protein>
<evidence type="ECO:0000313" key="2">
    <source>
        <dbReference type="EMBL" id="KAF7470774.1"/>
    </source>
</evidence>
<keyword evidence="4" id="KW-1185">Reference proteome</keyword>
<reference evidence="3 4" key="1">
    <citation type="submission" date="2019-04" db="EMBL/GenBank/DDBJ databases">
        <authorList>
            <person name="Alioto T."/>
            <person name="Alioto T."/>
        </authorList>
    </citation>
    <scope>NUCLEOTIDE SEQUENCE [LARGE SCALE GENOMIC DNA]</scope>
</reference>
<evidence type="ECO:0000313" key="3">
    <source>
        <dbReference type="EMBL" id="VTJ55616.1"/>
    </source>
</evidence>
<dbReference type="EMBL" id="CABDUW010000053">
    <property type="protein sequence ID" value="VTJ55616.1"/>
    <property type="molecule type" value="Genomic_DNA"/>
</dbReference>
<dbReference type="EMBL" id="WJEC01006982">
    <property type="protein sequence ID" value="KAF7470774.1"/>
    <property type="molecule type" value="Genomic_DNA"/>
</dbReference>
<organism evidence="3 4">
    <name type="scientific">Marmota monax</name>
    <name type="common">Woodchuck</name>
    <dbReference type="NCBI Taxonomy" id="9995"/>
    <lineage>
        <taxon>Eukaryota</taxon>
        <taxon>Metazoa</taxon>
        <taxon>Chordata</taxon>
        <taxon>Craniata</taxon>
        <taxon>Vertebrata</taxon>
        <taxon>Euteleostomi</taxon>
        <taxon>Mammalia</taxon>
        <taxon>Eutheria</taxon>
        <taxon>Euarchontoglires</taxon>
        <taxon>Glires</taxon>
        <taxon>Rodentia</taxon>
        <taxon>Sciuromorpha</taxon>
        <taxon>Sciuridae</taxon>
        <taxon>Xerinae</taxon>
        <taxon>Marmotini</taxon>
        <taxon>Marmota</taxon>
    </lineage>
</organism>
<sequence>MGAKQSGPAAANGRTRAYSGSDLPSSSSGGANETAGSGGGAREAAAGRFPAQVPSAHQPSASAGGLGSPAQPLPRWGRGERGVGGPSRAVLLQHPQQQQRSVRLAGLGAQQPRGTGRRAGAPAGRAW</sequence>
<evidence type="ECO:0000256" key="1">
    <source>
        <dbReference type="SAM" id="MobiDB-lite"/>
    </source>
</evidence>
<evidence type="ECO:0000313" key="4">
    <source>
        <dbReference type="Proteomes" id="UP000335636"/>
    </source>
</evidence>